<feature type="domain" description="FAD-binding FR-type" evidence="16">
    <location>
        <begin position="281"/>
        <end position="411"/>
    </location>
</feature>
<dbReference type="Pfam" id="PF08022">
    <property type="entry name" value="FAD_binding_8"/>
    <property type="match status" value="1"/>
</dbReference>
<dbReference type="EC" id="1.16.1.9" evidence="3"/>
<dbReference type="InterPro" id="IPR017927">
    <property type="entry name" value="FAD-bd_FR_type"/>
</dbReference>
<dbReference type="SFLD" id="SFLDG01168">
    <property type="entry name" value="Ferric_reductase_subgroup_(FRE"/>
    <property type="match status" value="1"/>
</dbReference>
<evidence type="ECO:0000256" key="2">
    <source>
        <dbReference type="ARBA" id="ARBA00006278"/>
    </source>
</evidence>
<keyword evidence="5" id="KW-1003">Cell membrane</keyword>
<evidence type="ECO:0000256" key="7">
    <source>
        <dbReference type="ARBA" id="ARBA00022982"/>
    </source>
</evidence>
<evidence type="ECO:0000256" key="9">
    <source>
        <dbReference type="ARBA" id="ARBA00023002"/>
    </source>
</evidence>
<keyword evidence="4" id="KW-0813">Transport</keyword>
<comment type="similarity">
    <text evidence="2">Belongs to the ferric reductase (FRE) family.</text>
</comment>
<dbReference type="GO" id="GO:0052851">
    <property type="term" value="F:ferric-chelate reductase (NADPH) activity"/>
    <property type="evidence" value="ECO:0007669"/>
    <property type="project" value="UniProtKB-EC"/>
</dbReference>
<evidence type="ECO:0000313" key="17">
    <source>
        <dbReference type="EMBL" id="PMD46330.1"/>
    </source>
</evidence>
<evidence type="ECO:0000313" key="18">
    <source>
        <dbReference type="Proteomes" id="UP000235786"/>
    </source>
</evidence>
<feature type="compositionally biased region" description="Basic and acidic residues" evidence="14">
    <location>
        <begin position="499"/>
        <end position="536"/>
    </location>
</feature>
<evidence type="ECO:0000256" key="11">
    <source>
        <dbReference type="ARBA" id="ARBA00023136"/>
    </source>
</evidence>
<dbReference type="InterPro" id="IPR013130">
    <property type="entry name" value="Fe3_Rdtase_TM_dom"/>
</dbReference>
<name>A0A2J6S6E7_HYAVF</name>
<evidence type="ECO:0000256" key="4">
    <source>
        <dbReference type="ARBA" id="ARBA00022448"/>
    </source>
</evidence>
<reference evidence="17 18" key="1">
    <citation type="submission" date="2016-04" db="EMBL/GenBank/DDBJ databases">
        <title>A degradative enzymes factory behind the ericoid mycorrhizal symbiosis.</title>
        <authorList>
            <consortium name="DOE Joint Genome Institute"/>
            <person name="Martino E."/>
            <person name="Morin E."/>
            <person name="Grelet G."/>
            <person name="Kuo A."/>
            <person name="Kohler A."/>
            <person name="Daghino S."/>
            <person name="Barry K."/>
            <person name="Choi C."/>
            <person name="Cichocki N."/>
            <person name="Clum A."/>
            <person name="Copeland A."/>
            <person name="Hainaut M."/>
            <person name="Haridas S."/>
            <person name="Labutti K."/>
            <person name="Lindquist E."/>
            <person name="Lipzen A."/>
            <person name="Khouja H.-R."/>
            <person name="Murat C."/>
            <person name="Ohm R."/>
            <person name="Olson A."/>
            <person name="Spatafora J."/>
            <person name="Veneault-Fourrey C."/>
            <person name="Henrissat B."/>
            <person name="Grigoriev I."/>
            <person name="Martin F."/>
            <person name="Perotto S."/>
        </authorList>
    </citation>
    <scope>NUCLEOTIDE SEQUENCE [LARGE SCALE GENOMIC DNA]</scope>
    <source>
        <strain evidence="17 18">F</strain>
    </source>
</reference>
<keyword evidence="11 15" id="KW-0472">Membrane</keyword>
<dbReference type="InterPro" id="IPR013112">
    <property type="entry name" value="FAD-bd_8"/>
</dbReference>
<evidence type="ECO:0000256" key="14">
    <source>
        <dbReference type="SAM" id="MobiDB-lite"/>
    </source>
</evidence>
<feature type="compositionally biased region" description="Low complexity" evidence="14">
    <location>
        <begin position="540"/>
        <end position="549"/>
    </location>
</feature>
<dbReference type="GO" id="GO:0006879">
    <property type="term" value="P:intracellular iron ion homeostasis"/>
    <property type="evidence" value="ECO:0007669"/>
    <property type="project" value="TreeGrafter"/>
</dbReference>
<keyword evidence="10" id="KW-0406">Ion transport</keyword>
<dbReference type="PANTHER" id="PTHR32361">
    <property type="entry name" value="FERRIC/CUPRIC REDUCTASE TRANSMEMBRANE COMPONENT"/>
    <property type="match status" value="1"/>
</dbReference>
<keyword evidence="12" id="KW-0325">Glycoprotein</keyword>
<dbReference type="EMBL" id="KZ613939">
    <property type="protein sequence ID" value="PMD46330.1"/>
    <property type="molecule type" value="Genomic_DNA"/>
</dbReference>
<evidence type="ECO:0000256" key="5">
    <source>
        <dbReference type="ARBA" id="ARBA00022475"/>
    </source>
</evidence>
<proteinExistence type="inferred from homology"/>
<feature type="transmembrane region" description="Helical" evidence="15">
    <location>
        <begin position="177"/>
        <end position="195"/>
    </location>
</feature>
<feature type="region of interest" description="Disordered" evidence="14">
    <location>
        <begin position="492"/>
        <end position="573"/>
    </location>
</feature>
<evidence type="ECO:0000256" key="15">
    <source>
        <dbReference type="SAM" id="Phobius"/>
    </source>
</evidence>
<dbReference type="SFLD" id="SFLDS00052">
    <property type="entry name" value="Ferric_Reductase_Domain"/>
    <property type="match status" value="1"/>
</dbReference>
<dbReference type="GO" id="GO:0015677">
    <property type="term" value="P:copper ion import"/>
    <property type="evidence" value="ECO:0007669"/>
    <property type="project" value="TreeGrafter"/>
</dbReference>
<evidence type="ECO:0000256" key="13">
    <source>
        <dbReference type="ARBA" id="ARBA00048483"/>
    </source>
</evidence>
<evidence type="ECO:0000256" key="1">
    <source>
        <dbReference type="ARBA" id="ARBA00004651"/>
    </source>
</evidence>
<keyword evidence="6 15" id="KW-0812">Transmembrane</keyword>
<feature type="transmembrane region" description="Helical" evidence="15">
    <location>
        <begin position="104"/>
        <end position="121"/>
    </location>
</feature>
<protein>
    <recommendedName>
        <fullName evidence="3">ferric-chelate reductase (NADPH)</fullName>
        <ecNumber evidence="3">1.16.1.9</ecNumber>
    </recommendedName>
</protein>
<dbReference type="OrthoDB" id="3944240at2759"/>
<dbReference type="InterPro" id="IPR017938">
    <property type="entry name" value="Riboflavin_synthase-like_b-brl"/>
</dbReference>
<dbReference type="Proteomes" id="UP000235786">
    <property type="component" value="Unassembled WGS sequence"/>
</dbReference>
<dbReference type="PROSITE" id="PS51384">
    <property type="entry name" value="FAD_FR"/>
    <property type="match status" value="1"/>
</dbReference>
<sequence>MEGMGMDSASSPMFRPYNQELARGYWYIIAGVIGFLICVRGLEYYQTWARLRRVQTRKSMLYPTKVDDFPMQVFATATAITREMSYPQAHPGGWFAFFRPLSSGRVILILCYCAILIYMLTNDVVVNDAYYWERVGFRGAWISVTQVPLVYLLASKSSVIGFIIGTSHERLNWLHRWVSRILLATITVHGFFFMAEWVRADFVVLELTYMPVVKYGLAAWGILVWTFLTSLSPMRRLWYEFFVLQHIVASAVFLWALYIHVPLYARYNIWFAIGALMFDRVVRTILLLVRNIRIRQAESCGASQRIGHQVELQASCSEIVVITVKDVHLLWKAGQHMYLWLPRLGPLESHPFTIASSYKKAAGCHCNEIQFAVRVQSGFSKRAHRYAMKTQETGNALTGFIAGPYGEPPSWQAYESLILISASTGASFTMPILETILACETTICTRRIHFLLVVRKRSHIDFYVQRLNIALARAEARGIEMKAEIAITGDDSSFVESETSEKTFHDEKHEQPKEHAETTTREETVGSREDKAEKMVLLDSCSASSSTSSRKTAPMASKCGCDNSEGPSGIEPSHQIEYSYQRPDIAAFLRGPVEMTGGETSVAVCGGKSLVATVRNSVASLSNDRAVHKGTGAQGIHLHVEEYCF</sequence>
<keyword evidence="18" id="KW-1185">Reference proteome</keyword>
<dbReference type="Pfam" id="PF01794">
    <property type="entry name" value="Ferric_reduct"/>
    <property type="match status" value="1"/>
</dbReference>
<gene>
    <name evidence="17" type="ORF">L207DRAFT_551509</name>
</gene>
<feature type="transmembrane region" description="Helical" evidence="15">
    <location>
        <begin position="24"/>
        <end position="42"/>
    </location>
</feature>
<dbReference type="PANTHER" id="PTHR32361:SF9">
    <property type="entry name" value="FERRIC REDUCTASE TRANSMEMBRANE COMPONENT 3-RELATED"/>
    <property type="match status" value="1"/>
</dbReference>
<dbReference type="InterPro" id="IPR039261">
    <property type="entry name" value="FNR_nucleotide-bd"/>
</dbReference>
<evidence type="ECO:0000256" key="10">
    <source>
        <dbReference type="ARBA" id="ARBA00023065"/>
    </source>
</evidence>
<dbReference type="Pfam" id="PF08030">
    <property type="entry name" value="NAD_binding_6"/>
    <property type="match status" value="1"/>
</dbReference>
<dbReference type="Gene3D" id="3.40.50.80">
    <property type="entry name" value="Nucleotide-binding domain of ferredoxin-NADP reductase (FNR) module"/>
    <property type="match status" value="1"/>
</dbReference>
<keyword evidence="9" id="KW-0560">Oxidoreductase</keyword>
<feature type="transmembrane region" description="Helical" evidence="15">
    <location>
        <begin position="215"/>
        <end position="234"/>
    </location>
</feature>
<dbReference type="InterPro" id="IPR051410">
    <property type="entry name" value="Ferric/Cupric_Reductase"/>
</dbReference>
<evidence type="ECO:0000256" key="12">
    <source>
        <dbReference type="ARBA" id="ARBA00023180"/>
    </source>
</evidence>
<accession>A0A2J6S6E7</accession>
<dbReference type="InterPro" id="IPR013121">
    <property type="entry name" value="Fe_red_NAD-bd_6"/>
</dbReference>
<dbReference type="GO" id="GO:0005886">
    <property type="term" value="C:plasma membrane"/>
    <property type="evidence" value="ECO:0007669"/>
    <property type="project" value="UniProtKB-SubCell"/>
</dbReference>
<evidence type="ECO:0000256" key="8">
    <source>
        <dbReference type="ARBA" id="ARBA00022989"/>
    </source>
</evidence>
<keyword evidence="7" id="KW-0249">Electron transport</keyword>
<feature type="transmembrane region" description="Helical" evidence="15">
    <location>
        <begin position="241"/>
        <end position="261"/>
    </location>
</feature>
<comment type="subcellular location">
    <subcellularLocation>
        <location evidence="1">Cell membrane</location>
        <topology evidence="1">Multi-pass membrane protein</topology>
    </subcellularLocation>
</comment>
<evidence type="ECO:0000259" key="16">
    <source>
        <dbReference type="PROSITE" id="PS51384"/>
    </source>
</evidence>
<dbReference type="SUPFAM" id="SSF63380">
    <property type="entry name" value="Riboflavin synthase domain-like"/>
    <property type="match status" value="1"/>
</dbReference>
<keyword evidence="8 15" id="KW-1133">Transmembrane helix</keyword>
<dbReference type="CDD" id="cd06186">
    <property type="entry name" value="NOX_Duox_like_FAD_NADP"/>
    <property type="match status" value="1"/>
</dbReference>
<dbReference type="AlphaFoldDB" id="A0A2J6S6E7"/>
<feature type="transmembrane region" description="Helical" evidence="15">
    <location>
        <begin position="141"/>
        <end position="165"/>
    </location>
</feature>
<comment type="catalytic activity">
    <reaction evidence="13">
        <text>2 a Fe(II)-siderophore + NADP(+) + H(+) = 2 a Fe(III)-siderophore + NADPH</text>
        <dbReference type="Rhea" id="RHEA:28795"/>
        <dbReference type="Rhea" id="RHEA-COMP:11342"/>
        <dbReference type="Rhea" id="RHEA-COMP:11344"/>
        <dbReference type="ChEBI" id="CHEBI:15378"/>
        <dbReference type="ChEBI" id="CHEBI:29033"/>
        <dbReference type="ChEBI" id="CHEBI:29034"/>
        <dbReference type="ChEBI" id="CHEBI:57783"/>
        <dbReference type="ChEBI" id="CHEBI:58349"/>
        <dbReference type="EC" id="1.16.1.9"/>
    </reaction>
</comment>
<evidence type="ECO:0000256" key="3">
    <source>
        <dbReference type="ARBA" id="ARBA00012668"/>
    </source>
</evidence>
<organism evidence="17 18">
    <name type="scientific">Hyaloscypha variabilis (strain UAMH 11265 / GT02V1 / F)</name>
    <name type="common">Meliniomyces variabilis</name>
    <dbReference type="NCBI Taxonomy" id="1149755"/>
    <lineage>
        <taxon>Eukaryota</taxon>
        <taxon>Fungi</taxon>
        <taxon>Dikarya</taxon>
        <taxon>Ascomycota</taxon>
        <taxon>Pezizomycotina</taxon>
        <taxon>Leotiomycetes</taxon>
        <taxon>Helotiales</taxon>
        <taxon>Hyaloscyphaceae</taxon>
        <taxon>Hyaloscypha</taxon>
        <taxon>Hyaloscypha variabilis</taxon>
    </lineage>
</organism>
<dbReference type="STRING" id="1149755.A0A2J6S6E7"/>
<evidence type="ECO:0000256" key="6">
    <source>
        <dbReference type="ARBA" id="ARBA00022692"/>
    </source>
</evidence>
<dbReference type="GO" id="GO:0006826">
    <property type="term" value="P:iron ion transport"/>
    <property type="evidence" value="ECO:0007669"/>
    <property type="project" value="UniProtKB-ARBA"/>
</dbReference>